<dbReference type="AlphaFoldDB" id="A0A318Z6Y5"/>
<feature type="region of interest" description="Disordered" evidence="1">
    <location>
        <begin position="173"/>
        <end position="237"/>
    </location>
</feature>
<feature type="region of interest" description="Disordered" evidence="1">
    <location>
        <begin position="1"/>
        <end position="61"/>
    </location>
</feature>
<dbReference type="Proteomes" id="UP000248349">
    <property type="component" value="Unassembled WGS sequence"/>
</dbReference>
<accession>A0A318Z6Y5</accession>
<reference evidence="2 3" key="1">
    <citation type="submission" date="2016-12" db="EMBL/GenBank/DDBJ databases">
        <title>The genomes of Aspergillus section Nigri reveals drivers in fungal speciation.</title>
        <authorList>
            <consortium name="DOE Joint Genome Institute"/>
            <person name="Vesth T.C."/>
            <person name="Nybo J."/>
            <person name="Theobald S."/>
            <person name="Brandl J."/>
            <person name="Frisvad J.C."/>
            <person name="Nielsen K.F."/>
            <person name="Lyhne E.K."/>
            <person name="Kogle M.E."/>
            <person name="Kuo A."/>
            <person name="Riley R."/>
            <person name="Clum A."/>
            <person name="Nolan M."/>
            <person name="Lipzen A."/>
            <person name="Salamov A."/>
            <person name="Henrissat B."/>
            <person name="Wiebenga A."/>
            <person name="De Vries R.P."/>
            <person name="Grigoriev I.V."/>
            <person name="Mortensen U.H."/>
            <person name="Andersen M.R."/>
            <person name="Baker S.E."/>
        </authorList>
    </citation>
    <scope>NUCLEOTIDE SEQUENCE [LARGE SCALE GENOMIC DNA]</scope>
    <source>
        <strain evidence="2 3">JOP 1030-1</strain>
    </source>
</reference>
<sequence>MYRRLRDQGYECDSSEPEPTLVDGSSWDSASPSHSHSDRKDRRDAGEKDEKEEQASDLASLGSAADTVSLANINHWLDRTPGIRAKDRQIVAPDPVVFPVDAPDCPALQSRISWLFDTHGIGSSLCGEIAAAIAGAPIRVQNCEWAIDEADLDRAAELLRLDGFPCCPADDHGTGWRQKAEGRDASETTTQYSEEESDEELPDIGEEGEEEADDEPEKKDKKEDDDDKTKGKRVKCAVLRRHKPEHRDYPRPAYHFHTDHRYPTSAYDADQSRGVFLYPKRVVIHEAIPSPPAGPASHTKGAHQWPFRVPDDEMYGPPVYQITASNELPTPGFGLLHYQGKQDRRLYPVNMLTPLKAVENLVRLIMRHQGEWVNNWWQRLFTVYMVFVFNVNHLQHPQDLSDHVKLEMEGTGDWVENQLDFDTQIDRAFRACWGAIQSKTRPDLMYRHGPSHKHFHYLHYHRQQVGRPWYQKPNSQRKGIVDFPTPY</sequence>
<feature type="compositionally biased region" description="Basic and acidic residues" evidence="1">
    <location>
        <begin position="35"/>
        <end position="54"/>
    </location>
</feature>
<dbReference type="OrthoDB" id="4448689at2759"/>
<evidence type="ECO:0000313" key="2">
    <source>
        <dbReference type="EMBL" id="PYH43091.1"/>
    </source>
</evidence>
<organism evidence="2 3">
    <name type="scientific">Aspergillus saccharolyticus JOP 1030-1</name>
    <dbReference type="NCBI Taxonomy" id="1450539"/>
    <lineage>
        <taxon>Eukaryota</taxon>
        <taxon>Fungi</taxon>
        <taxon>Dikarya</taxon>
        <taxon>Ascomycota</taxon>
        <taxon>Pezizomycotina</taxon>
        <taxon>Eurotiomycetes</taxon>
        <taxon>Eurotiomycetidae</taxon>
        <taxon>Eurotiales</taxon>
        <taxon>Aspergillaceae</taxon>
        <taxon>Aspergillus</taxon>
        <taxon>Aspergillus subgen. Circumdati</taxon>
    </lineage>
</organism>
<protein>
    <submittedName>
        <fullName evidence="2">Uncharacterized protein</fullName>
    </submittedName>
</protein>
<evidence type="ECO:0000256" key="1">
    <source>
        <dbReference type="SAM" id="MobiDB-lite"/>
    </source>
</evidence>
<proteinExistence type="predicted"/>
<keyword evidence="3" id="KW-1185">Reference proteome</keyword>
<name>A0A318Z6Y5_9EURO</name>
<feature type="compositionally biased region" description="Low complexity" evidence="1">
    <location>
        <begin position="25"/>
        <end position="34"/>
    </location>
</feature>
<feature type="compositionally biased region" description="Acidic residues" evidence="1">
    <location>
        <begin position="193"/>
        <end position="215"/>
    </location>
</feature>
<evidence type="ECO:0000313" key="3">
    <source>
        <dbReference type="Proteomes" id="UP000248349"/>
    </source>
</evidence>
<dbReference type="GeneID" id="37079894"/>
<dbReference type="EMBL" id="KZ821246">
    <property type="protein sequence ID" value="PYH43091.1"/>
    <property type="molecule type" value="Genomic_DNA"/>
</dbReference>
<dbReference type="RefSeq" id="XP_025429073.1">
    <property type="nucleotide sequence ID" value="XM_025578665.1"/>
</dbReference>
<feature type="compositionally biased region" description="Basic and acidic residues" evidence="1">
    <location>
        <begin position="173"/>
        <end position="186"/>
    </location>
</feature>
<gene>
    <name evidence="2" type="ORF">BP01DRAFT_403060</name>
</gene>